<accession>A0A6A8SMH0</accession>
<protein>
    <submittedName>
        <fullName evidence="1">Spore coat associated protein CotJA</fullName>
    </submittedName>
</protein>
<organism evidence="1 2">
    <name type="scientific">Turicibacter sanguinis</name>
    <dbReference type="NCBI Taxonomy" id="154288"/>
    <lineage>
        <taxon>Bacteria</taxon>
        <taxon>Bacillati</taxon>
        <taxon>Bacillota</taxon>
        <taxon>Erysipelotrichia</taxon>
        <taxon>Erysipelotrichales</taxon>
        <taxon>Turicibacteraceae</taxon>
        <taxon>Turicibacter</taxon>
    </lineage>
</organism>
<comment type="caution">
    <text evidence="1">The sequence shown here is derived from an EMBL/GenBank/DDBJ whole genome shotgun (WGS) entry which is preliminary data.</text>
</comment>
<name>A0A6A8SMH0_9FIRM</name>
<sequence>MATAYVKSQPYQHLNTPLQTLYQGTFFADLYDPYMPRKVAQGGRRHE</sequence>
<dbReference type="Proteomes" id="UP000487649">
    <property type="component" value="Unassembled WGS sequence"/>
</dbReference>
<evidence type="ECO:0000313" key="2">
    <source>
        <dbReference type="Proteomes" id="UP000487649"/>
    </source>
</evidence>
<gene>
    <name evidence="1" type="ORF">GMA92_05935</name>
</gene>
<reference evidence="1 2" key="1">
    <citation type="journal article" date="2019" name="Nat. Med.">
        <title>A library of human gut bacterial isolates paired with longitudinal multiomics data enables mechanistic microbiome research.</title>
        <authorList>
            <person name="Poyet M."/>
            <person name="Groussin M."/>
            <person name="Gibbons S.M."/>
            <person name="Avila-Pacheco J."/>
            <person name="Jiang X."/>
            <person name="Kearney S.M."/>
            <person name="Perrotta A.R."/>
            <person name="Berdy B."/>
            <person name="Zhao S."/>
            <person name="Lieberman T.D."/>
            <person name="Swanson P.K."/>
            <person name="Smith M."/>
            <person name="Roesemann S."/>
            <person name="Alexander J.E."/>
            <person name="Rich S.A."/>
            <person name="Livny J."/>
            <person name="Vlamakis H."/>
            <person name="Clish C."/>
            <person name="Bullock K."/>
            <person name="Deik A."/>
            <person name="Scott J."/>
            <person name="Pierce K.A."/>
            <person name="Xavier R.J."/>
            <person name="Alm E.J."/>
        </authorList>
    </citation>
    <scope>NUCLEOTIDE SEQUENCE [LARGE SCALE GENOMIC DNA]</scope>
    <source>
        <strain evidence="1 2">BIOML-A198</strain>
    </source>
</reference>
<dbReference type="AlphaFoldDB" id="A0A6A8SMH0"/>
<dbReference type="InterPro" id="IPR020256">
    <property type="entry name" value="Spore_coat_CotJA"/>
</dbReference>
<dbReference type="Pfam" id="PF11007">
    <property type="entry name" value="CotJA"/>
    <property type="match status" value="1"/>
</dbReference>
<dbReference type="EMBL" id="WMQE01000010">
    <property type="protein sequence ID" value="MTK20954.1"/>
    <property type="molecule type" value="Genomic_DNA"/>
</dbReference>
<proteinExistence type="predicted"/>
<evidence type="ECO:0000313" key="1">
    <source>
        <dbReference type="EMBL" id="MTK20954.1"/>
    </source>
</evidence>